<accession>A0A1I3PGF2</accession>
<proteinExistence type="inferred from homology"/>
<gene>
    <name evidence="9" type="ORF">SAMN05444682_10834</name>
</gene>
<reference evidence="9 10" key="1">
    <citation type="submission" date="2016-10" db="EMBL/GenBank/DDBJ databases">
        <authorList>
            <person name="de Groot N.N."/>
        </authorList>
    </citation>
    <scope>NUCLEOTIDE SEQUENCE [LARGE SCALE GENOMIC DNA]</scope>
    <source>
        <strain evidence="9 10">RK1</strain>
    </source>
</reference>
<evidence type="ECO:0000256" key="6">
    <source>
        <dbReference type="ARBA" id="ARBA00023237"/>
    </source>
</evidence>
<keyword evidence="4 7" id="KW-0812">Transmembrane</keyword>
<comment type="similarity">
    <text evidence="7">Belongs to the TonB-dependent receptor family.</text>
</comment>
<evidence type="ECO:0000256" key="4">
    <source>
        <dbReference type="ARBA" id="ARBA00022692"/>
    </source>
</evidence>
<dbReference type="Pfam" id="PF13715">
    <property type="entry name" value="CarbopepD_reg_2"/>
    <property type="match status" value="1"/>
</dbReference>
<dbReference type="InterPro" id="IPR023997">
    <property type="entry name" value="TonB-dep_OMP_SusC/RagA_CS"/>
</dbReference>
<keyword evidence="2 7" id="KW-0813">Transport</keyword>
<dbReference type="OrthoDB" id="9768177at2"/>
<organism evidence="9 10">
    <name type="scientific">Parapedobacter indicus</name>
    <dbReference type="NCBI Taxonomy" id="1477437"/>
    <lineage>
        <taxon>Bacteria</taxon>
        <taxon>Pseudomonadati</taxon>
        <taxon>Bacteroidota</taxon>
        <taxon>Sphingobacteriia</taxon>
        <taxon>Sphingobacteriales</taxon>
        <taxon>Sphingobacteriaceae</taxon>
        <taxon>Parapedobacter</taxon>
    </lineage>
</organism>
<sequence length="1068" mass="115369">MMSYSKFKLAGCWIVALWGSLLLPVHLAIGQSSQPTVIQGKVAASSDGSPLAGATVSVRGTNQAGQTDDAGRFSIQASIPATLVVSFTGYVTQTITVNDSKSLAIALVSDEEQLEEVVVVGYGTQRKKDVTGSITNLTAKDLVPVAAANSFDQMMQGKVAGVQITQTSGAPGGNVNVLIRGVNSITGGNQPLYVVDGYAIGTGGGGSNLSGYASGSYSVDGAIDASSVTRVNPLSTINPADIESIQILKDASATAIYGSRGANGVVIINTKRGTYGQSTINFEHSSGLQEIQKKLDLMTPRQYAEFVADGRDNAWVFAGGNASDPNDVRGTGQYVKPAFRNPEQFADNGYGTDWQDLIFRQALVQNYQLSATGNRNGIRYFVSGGYMDQNGIIIGSDFDKFNFRTNLDVDLTSRLKLGVSVAGNYSYADVARAEGHLQYRGLISAAVASDPTIPVYDENGEYYSEFSDVLGIPVEHVLLIADEFSDKRKNANVFTNNYLEYRILDGLTLKSSIGVNYTGNQTRLWKSSKIGLATSRTGAAIAGVTRINAINWLNENTLNFRKRINEKHDIDALIGFSAQKNTDDILQAGATDFPTDDVPYLAAGIVSSGTDYMTQWSMLSWFARFNYSFADKYLITGTLRRDGSSRFGTTNKWGTFPSLSLAYRISEEAFLKDVTAINDLKIRGSYGVSGNNLIGNYASLGLLGISPIVSNGQVISGISPSSLANDRLGWEKSYQTNLGVDLALFNNRIVLTADAYRSHKKDLLLSVTLPAASGFSSSVQNVGELENKGLEFALNTGNIMGEHFNWSSNFNISFNRNKVLKLNTESARLSTSSYQVAEVGYPIASFRLLNILGIFQTAEEVAANPIQHPKVQPGDYRFQDADGNGNITQADRMIVGNPWPKFTWGFGNNFSYKNLSLSVDIYASHGNDMYFQGGEVSLNAAGVQNQLAIVADRWRSPEQPGSGQIARAIRNDYAFGFSAGTTKYLFDGSFIRVRNVNLAYNFPAAVANQIRLQSLSVFGNVTNLFTFTDYPGYDPEGGTGGDNIGMTGVDFFAYPNPRTYTLGLRVNF</sequence>
<dbReference type="InterPro" id="IPR008969">
    <property type="entry name" value="CarboxyPept-like_regulatory"/>
</dbReference>
<keyword evidence="5 7" id="KW-0472">Membrane</keyword>
<dbReference type="Proteomes" id="UP000198670">
    <property type="component" value="Unassembled WGS sequence"/>
</dbReference>
<evidence type="ECO:0000259" key="8">
    <source>
        <dbReference type="Pfam" id="PF07715"/>
    </source>
</evidence>
<evidence type="ECO:0000256" key="5">
    <source>
        <dbReference type="ARBA" id="ARBA00023136"/>
    </source>
</evidence>
<keyword evidence="6 7" id="KW-0998">Cell outer membrane</keyword>
<dbReference type="AlphaFoldDB" id="A0A1I3PGF2"/>
<dbReference type="Gene3D" id="2.60.40.1120">
    <property type="entry name" value="Carboxypeptidase-like, regulatory domain"/>
    <property type="match status" value="1"/>
</dbReference>
<dbReference type="Gene3D" id="2.40.170.20">
    <property type="entry name" value="TonB-dependent receptor, beta-barrel domain"/>
    <property type="match status" value="1"/>
</dbReference>
<dbReference type="GO" id="GO:0009279">
    <property type="term" value="C:cell outer membrane"/>
    <property type="evidence" value="ECO:0007669"/>
    <property type="project" value="UniProtKB-SubCell"/>
</dbReference>
<evidence type="ECO:0000313" key="10">
    <source>
        <dbReference type="Proteomes" id="UP000198670"/>
    </source>
</evidence>
<dbReference type="InterPro" id="IPR036942">
    <property type="entry name" value="Beta-barrel_TonB_sf"/>
</dbReference>
<dbReference type="Pfam" id="PF07715">
    <property type="entry name" value="Plug"/>
    <property type="match status" value="1"/>
</dbReference>
<dbReference type="InterPro" id="IPR023996">
    <property type="entry name" value="TonB-dep_OMP_SusC/RagA"/>
</dbReference>
<dbReference type="Gene3D" id="2.170.130.10">
    <property type="entry name" value="TonB-dependent receptor, plug domain"/>
    <property type="match status" value="1"/>
</dbReference>
<evidence type="ECO:0000313" key="9">
    <source>
        <dbReference type="EMBL" id="SFJ20437.1"/>
    </source>
</evidence>
<keyword evidence="3 7" id="KW-1134">Transmembrane beta strand</keyword>
<evidence type="ECO:0000256" key="7">
    <source>
        <dbReference type="PROSITE-ProRule" id="PRU01360"/>
    </source>
</evidence>
<dbReference type="SUPFAM" id="SSF49464">
    <property type="entry name" value="Carboxypeptidase regulatory domain-like"/>
    <property type="match status" value="1"/>
</dbReference>
<dbReference type="InterPro" id="IPR012910">
    <property type="entry name" value="Plug_dom"/>
</dbReference>
<dbReference type="InterPro" id="IPR039426">
    <property type="entry name" value="TonB-dep_rcpt-like"/>
</dbReference>
<dbReference type="SUPFAM" id="SSF56935">
    <property type="entry name" value="Porins"/>
    <property type="match status" value="1"/>
</dbReference>
<dbReference type="PROSITE" id="PS52016">
    <property type="entry name" value="TONB_DEPENDENT_REC_3"/>
    <property type="match status" value="1"/>
</dbReference>
<dbReference type="RefSeq" id="WP_090628520.1">
    <property type="nucleotide sequence ID" value="NZ_FOQO01000008.1"/>
</dbReference>
<dbReference type="InterPro" id="IPR037066">
    <property type="entry name" value="Plug_dom_sf"/>
</dbReference>
<name>A0A1I3PGF2_9SPHI</name>
<dbReference type="NCBIfam" id="TIGR04056">
    <property type="entry name" value="OMP_RagA_SusC"/>
    <property type="match status" value="1"/>
</dbReference>
<feature type="domain" description="TonB-dependent receptor plug" evidence="8">
    <location>
        <begin position="127"/>
        <end position="265"/>
    </location>
</feature>
<evidence type="ECO:0000256" key="1">
    <source>
        <dbReference type="ARBA" id="ARBA00004571"/>
    </source>
</evidence>
<evidence type="ECO:0000256" key="3">
    <source>
        <dbReference type="ARBA" id="ARBA00022452"/>
    </source>
</evidence>
<comment type="subcellular location">
    <subcellularLocation>
        <location evidence="1 7">Cell outer membrane</location>
        <topology evidence="1 7">Multi-pass membrane protein</topology>
    </subcellularLocation>
</comment>
<keyword evidence="10" id="KW-1185">Reference proteome</keyword>
<dbReference type="EMBL" id="FOQO01000008">
    <property type="protein sequence ID" value="SFJ20437.1"/>
    <property type="molecule type" value="Genomic_DNA"/>
</dbReference>
<dbReference type="STRING" id="1477437.SAMN05444682_10834"/>
<dbReference type="NCBIfam" id="TIGR04057">
    <property type="entry name" value="SusC_RagA_signa"/>
    <property type="match status" value="1"/>
</dbReference>
<evidence type="ECO:0000256" key="2">
    <source>
        <dbReference type="ARBA" id="ARBA00022448"/>
    </source>
</evidence>
<protein>
    <submittedName>
        <fullName evidence="9">TonB-linked outer membrane protein, SusC/RagA family</fullName>
    </submittedName>
</protein>